<dbReference type="Pfam" id="PF14027">
    <property type="entry name" value="Questin_oxidase"/>
    <property type="match status" value="1"/>
</dbReference>
<name>A0A9W8NED6_9PEZI</name>
<dbReference type="GO" id="GO:0016491">
    <property type="term" value="F:oxidoreductase activity"/>
    <property type="evidence" value="ECO:0007669"/>
    <property type="project" value="UniProtKB-KW"/>
</dbReference>
<dbReference type="PANTHER" id="PTHR35870">
    <property type="entry name" value="PROTEIN, PUTATIVE (AFU_ORTHOLOGUE AFUA_5G03330)-RELATED"/>
    <property type="match status" value="1"/>
</dbReference>
<accession>A0A9W8NED6</accession>
<comment type="caution">
    <text evidence="2">The sequence shown here is derived from an EMBL/GenBank/DDBJ whole genome shotgun (WGS) entry which is preliminary data.</text>
</comment>
<proteinExistence type="predicted"/>
<dbReference type="VEuPathDB" id="FungiDB:F4678DRAFT_445039"/>
<evidence type="ECO:0000313" key="3">
    <source>
        <dbReference type="Proteomes" id="UP001148614"/>
    </source>
</evidence>
<dbReference type="AlphaFoldDB" id="A0A9W8NED6"/>
<keyword evidence="3" id="KW-1185">Reference proteome</keyword>
<protein>
    <recommendedName>
        <fullName evidence="4">MGS207 protein</fullName>
    </recommendedName>
</protein>
<gene>
    <name evidence="2" type="ORF">NPX13_g5032</name>
</gene>
<keyword evidence="1" id="KW-0560">Oxidoreductase</keyword>
<dbReference type="Proteomes" id="UP001148614">
    <property type="component" value="Unassembled WGS sequence"/>
</dbReference>
<dbReference type="InterPro" id="IPR025337">
    <property type="entry name" value="Questin_oxidase-like"/>
</dbReference>
<evidence type="ECO:0008006" key="4">
    <source>
        <dbReference type="Google" id="ProtNLM"/>
    </source>
</evidence>
<organism evidence="2 3">
    <name type="scientific">Xylaria arbuscula</name>
    <dbReference type="NCBI Taxonomy" id="114810"/>
    <lineage>
        <taxon>Eukaryota</taxon>
        <taxon>Fungi</taxon>
        <taxon>Dikarya</taxon>
        <taxon>Ascomycota</taxon>
        <taxon>Pezizomycotina</taxon>
        <taxon>Sordariomycetes</taxon>
        <taxon>Xylariomycetidae</taxon>
        <taxon>Xylariales</taxon>
        <taxon>Xylariaceae</taxon>
        <taxon>Xylaria</taxon>
    </lineage>
</organism>
<dbReference type="EMBL" id="JANPWZ010000760">
    <property type="protein sequence ID" value="KAJ3572484.1"/>
    <property type="molecule type" value="Genomic_DNA"/>
</dbReference>
<dbReference type="PANTHER" id="PTHR35870:SF6">
    <property type="entry name" value="MGS207 PROTEIN"/>
    <property type="match status" value="1"/>
</dbReference>
<evidence type="ECO:0000313" key="2">
    <source>
        <dbReference type="EMBL" id="KAJ3572484.1"/>
    </source>
</evidence>
<reference evidence="2" key="1">
    <citation type="submission" date="2022-07" db="EMBL/GenBank/DDBJ databases">
        <title>Genome Sequence of Xylaria arbuscula.</title>
        <authorList>
            <person name="Buettner E."/>
        </authorList>
    </citation>
    <scope>NUCLEOTIDE SEQUENCE</scope>
    <source>
        <strain evidence="2">VT107</strain>
    </source>
</reference>
<evidence type="ECO:0000256" key="1">
    <source>
        <dbReference type="ARBA" id="ARBA00023002"/>
    </source>
</evidence>
<sequence>MASLLSYVPVVNRFIGTEDASRSTIDIPPVEIHNVETAPEKRSRTLKHLLRANHINHSILYHDMRFHNHLPHILCSAYLLGASDTQLHQVYDEEAKTLEPWEPSPAEVTQDDWQSYRGDKRYQRAFVDFFEDALVMRHGYNWKKVVDEYLFAGKEPLVNCLIGGLGHPLIHLGYAYEMDSKELAMEGLGMASTEYNFFHKYLDDPSYTKPSPLKTSNPLELLTRMANDKRVPDLFQDPGYDNIDPLFQKHEDLVMEYWNAWTLDDPTNQFQESQEAAVSLLVATVLPGTHSYNFFCCPPTHNKPRLRQWWLLTVAVYLIFKCPKIDPDNIKPTDVAGKQWNYVEDKALNSAYSTDAHFVKAIRAIKEAARTWGDVHEHYLAAAVRFVDDFEGWVF</sequence>